<feature type="compositionally biased region" description="Pro residues" evidence="1">
    <location>
        <begin position="474"/>
        <end position="486"/>
    </location>
</feature>
<dbReference type="EMBL" id="ML996690">
    <property type="protein sequence ID" value="KAF2402973.1"/>
    <property type="molecule type" value="Genomic_DNA"/>
</dbReference>
<feature type="compositionally biased region" description="Gly residues" evidence="1">
    <location>
        <begin position="494"/>
        <end position="524"/>
    </location>
</feature>
<organism evidence="3 4">
    <name type="scientific">Trichodelitschia bisporula</name>
    <dbReference type="NCBI Taxonomy" id="703511"/>
    <lineage>
        <taxon>Eukaryota</taxon>
        <taxon>Fungi</taxon>
        <taxon>Dikarya</taxon>
        <taxon>Ascomycota</taxon>
        <taxon>Pezizomycotina</taxon>
        <taxon>Dothideomycetes</taxon>
        <taxon>Dothideomycetes incertae sedis</taxon>
        <taxon>Phaeotrichales</taxon>
        <taxon>Phaeotrichaceae</taxon>
        <taxon>Trichodelitschia</taxon>
    </lineage>
</organism>
<feature type="region of interest" description="Disordered" evidence="1">
    <location>
        <begin position="436"/>
        <end position="524"/>
    </location>
</feature>
<evidence type="ECO:0000313" key="3">
    <source>
        <dbReference type="EMBL" id="KAF2402973.1"/>
    </source>
</evidence>
<evidence type="ECO:0000313" key="4">
    <source>
        <dbReference type="Proteomes" id="UP000799640"/>
    </source>
</evidence>
<proteinExistence type="predicted"/>
<dbReference type="OrthoDB" id="5302380at2759"/>
<dbReference type="AlphaFoldDB" id="A0A6G1I3U8"/>
<dbReference type="Pfam" id="PF26013">
    <property type="entry name" value="DUF8004"/>
    <property type="match status" value="1"/>
</dbReference>
<accession>A0A6G1I3U8</accession>
<feature type="domain" description="DUF8004" evidence="2">
    <location>
        <begin position="26"/>
        <end position="120"/>
    </location>
</feature>
<keyword evidence="4" id="KW-1185">Reference proteome</keyword>
<dbReference type="PANTHER" id="PTHR39601">
    <property type="entry name" value="CHORIOGENIN HMINOR"/>
    <property type="match status" value="1"/>
</dbReference>
<name>A0A6G1I3U8_9PEZI</name>
<sequence>MLSDLQNVIDTYYELNDPSERWNSAQVLVQYLTQRGLDDVRGNVQAALGLLAWSEQPNVMWDAGYLEAFVHCVGIMSQRTMETREYKNLTQMTRHKLQHAYNAMQLKLLEAEERLSRFDFNEMWEMDGVAGDHPARRSFEAFRDFLYCFYASEYGSWPPAETDHQGHWLTYSLVQRLQADFGAMYDYLVDRNIRWDANEERPTRKWEMVCNRPGENFEADTPGLPLTNMLIGFDSSQKYDHIPHPYPLLPAGKSSGSKSASSKRNIFGIKRSKEAAATLDAKAQYQMALAYNTATNINRLGSSFEDNSLLDELGSYEKTTVLPPNITPADARLGRWILLYGILQVLSTISVDTAGLKYKAKVRYHLCPPLEGCPRWRSPEAAPLMIEACQQRSYCWRAPAAWARAQRGGGGVPENGEVLTPPAYENHQYERVAGMGPSPPTTTEGPANGTGVSAAPARTGPVRTQQRGFGRSPGAPPSPVVPPPVQRLPDVPVGGQGDVKGRLGLGFGPGVGNDGREGGSGGFF</sequence>
<dbReference type="InterPro" id="IPR058317">
    <property type="entry name" value="DUF8004"/>
</dbReference>
<evidence type="ECO:0000256" key="1">
    <source>
        <dbReference type="SAM" id="MobiDB-lite"/>
    </source>
</evidence>
<dbReference type="PANTHER" id="PTHR39601:SF2">
    <property type="entry name" value="CHORIOGENIN HMINOR"/>
    <property type="match status" value="1"/>
</dbReference>
<dbReference type="Proteomes" id="UP000799640">
    <property type="component" value="Unassembled WGS sequence"/>
</dbReference>
<gene>
    <name evidence="3" type="ORF">EJ06DRAFT_472442</name>
</gene>
<evidence type="ECO:0000259" key="2">
    <source>
        <dbReference type="Pfam" id="PF26013"/>
    </source>
</evidence>
<protein>
    <recommendedName>
        <fullName evidence="2">DUF8004 domain-containing protein</fullName>
    </recommendedName>
</protein>
<reference evidence="3" key="1">
    <citation type="journal article" date="2020" name="Stud. Mycol.">
        <title>101 Dothideomycetes genomes: a test case for predicting lifestyles and emergence of pathogens.</title>
        <authorList>
            <person name="Haridas S."/>
            <person name="Albert R."/>
            <person name="Binder M."/>
            <person name="Bloem J."/>
            <person name="Labutti K."/>
            <person name="Salamov A."/>
            <person name="Andreopoulos B."/>
            <person name="Baker S."/>
            <person name="Barry K."/>
            <person name="Bills G."/>
            <person name="Bluhm B."/>
            <person name="Cannon C."/>
            <person name="Castanera R."/>
            <person name="Culley D."/>
            <person name="Daum C."/>
            <person name="Ezra D."/>
            <person name="Gonzalez J."/>
            <person name="Henrissat B."/>
            <person name="Kuo A."/>
            <person name="Liang C."/>
            <person name="Lipzen A."/>
            <person name="Lutzoni F."/>
            <person name="Magnuson J."/>
            <person name="Mondo S."/>
            <person name="Nolan M."/>
            <person name="Ohm R."/>
            <person name="Pangilinan J."/>
            <person name="Park H.-J."/>
            <person name="Ramirez L."/>
            <person name="Alfaro M."/>
            <person name="Sun H."/>
            <person name="Tritt A."/>
            <person name="Yoshinaga Y."/>
            <person name="Zwiers L.-H."/>
            <person name="Turgeon B."/>
            <person name="Goodwin S."/>
            <person name="Spatafora J."/>
            <person name="Crous P."/>
            <person name="Grigoriev I."/>
        </authorList>
    </citation>
    <scope>NUCLEOTIDE SEQUENCE</scope>
    <source>
        <strain evidence="3">CBS 262.69</strain>
    </source>
</reference>